<gene>
    <name evidence="1" type="ORF">AAH949_05670</name>
</gene>
<reference evidence="1" key="1">
    <citation type="submission" date="2024-05" db="EMBL/GenBank/DDBJ databases">
        <title>Campylobacter coli isolated from environmental waters in Slovenia.</title>
        <authorList>
            <person name="Zautner A.E."/>
            <person name="Bunk B."/>
            <person name="Riedel T."/>
            <person name="Sproeer C."/>
        </authorList>
    </citation>
    <scope>NUCLEOTIDE SEQUENCE</scope>
    <source>
        <strain evidence="1">CCS1377</strain>
    </source>
</reference>
<proteinExistence type="predicted"/>
<protein>
    <submittedName>
        <fullName evidence="1">WD40 repeat domain-containing protein</fullName>
    </submittedName>
</protein>
<dbReference type="RefSeq" id="WP_134238910.1">
    <property type="nucleotide sequence ID" value="NZ_CP155620.1"/>
</dbReference>
<dbReference type="SUPFAM" id="SSF50978">
    <property type="entry name" value="WD40 repeat-like"/>
    <property type="match status" value="1"/>
</dbReference>
<dbReference type="InterPro" id="IPR015943">
    <property type="entry name" value="WD40/YVTN_repeat-like_dom_sf"/>
</dbReference>
<evidence type="ECO:0000313" key="1">
    <source>
        <dbReference type="EMBL" id="XBJ28595.1"/>
    </source>
</evidence>
<dbReference type="Gene3D" id="2.130.10.10">
    <property type="entry name" value="YVTN repeat-like/Quinoprotein amine dehydrogenase"/>
    <property type="match status" value="1"/>
</dbReference>
<accession>A0AAU7E3V9</accession>
<organism evidence="1">
    <name type="scientific">Campylobacter sp. CCS1377</name>
    <dbReference type="NCBI Taxonomy" id="3158229"/>
    <lineage>
        <taxon>Bacteria</taxon>
        <taxon>Pseudomonadati</taxon>
        <taxon>Campylobacterota</taxon>
        <taxon>Epsilonproteobacteria</taxon>
        <taxon>Campylobacterales</taxon>
        <taxon>Campylobacteraceae</taxon>
        <taxon>Campylobacter</taxon>
    </lineage>
</organism>
<dbReference type="EMBL" id="CP155620">
    <property type="protein sequence ID" value="XBJ28595.1"/>
    <property type="molecule type" value="Genomic_DNA"/>
</dbReference>
<name>A0AAU7E3V9_9BACT</name>
<sequence length="304" mass="35200">MKKLLFILIFLCVYGFSYELKIKSNITALKVSEELLYIGTDRGEILRYNIKSKILDEILTLADIQNYYEKNIKPSIYSIDVLDNKILLVSEGDFGSKNIWIFRDKNLDKKLSFNGVKEVFFINEDEILLTFLGANIKQIKLSNLQERNYNFSYSSLNDASIDKNKKTLVLGFESGVIEIFDLQKWEVIKKINKIHKDNIYQVDYKNGNIISCATDRRVGIVIKNEEKFIENNFLIYACALSSNGEFGAFSNNATNFTQIIKTKDLTQQIQISNEDLMVEYIIFLNEHDILISGYGNKIIFRSFK</sequence>
<dbReference type="AlphaFoldDB" id="A0AAU7E3V9"/>
<dbReference type="InterPro" id="IPR036322">
    <property type="entry name" value="WD40_repeat_dom_sf"/>
</dbReference>